<dbReference type="OrthoDB" id="2063054at2"/>
<feature type="transmembrane region" description="Helical" evidence="7">
    <location>
        <begin position="132"/>
        <end position="153"/>
    </location>
</feature>
<dbReference type="InterPro" id="IPR035906">
    <property type="entry name" value="MetI-like_sf"/>
</dbReference>
<evidence type="ECO:0000256" key="6">
    <source>
        <dbReference type="ARBA" id="ARBA00023136"/>
    </source>
</evidence>
<dbReference type="CDD" id="cd06261">
    <property type="entry name" value="TM_PBP2"/>
    <property type="match status" value="1"/>
</dbReference>
<feature type="compositionally biased region" description="Polar residues" evidence="8">
    <location>
        <begin position="1"/>
        <end position="12"/>
    </location>
</feature>
<dbReference type="GO" id="GO:0005886">
    <property type="term" value="C:plasma membrane"/>
    <property type="evidence" value="ECO:0007669"/>
    <property type="project" value="UniProtKB-SubCell"/>
</dbReference>
<dbReference type="GO" id="GO:0055085">
    <property type="term" value="P:transmembrane transport"/>
    <property type="evidence" value="ECO:0007669"/>
    <property type="project" value="InterPro"/>
</dbReference>
<feature type="transmembrane region" description="Helical" evidence="7">
    <location>
        <begin position="96"/>
        <end position="120"/>
    </location>
</feature>
<gene>
    <name evidence="10" type="ORF">D1781_15285</name>
</gene>
<feature type="domain" description="ABC transmembrane type-1" evidence="9">
    <location>
        <begin position="97"/>
        <end position="286"/>
    </location>
</feature>
<feature type="transmembrane region" description="Helical" evidence="7">
    <location>
        <begin position="235"/>
        <end position="257"/>
    </location>
</feature>
<evidence type="ECO:0000313" key="11">
    <source>
        <dbReference type="Proteomes" id="UP000265742"/>
    </source>
</evidence>
<dbReference type="EMBL" id="QXTG01000002">
    <property type="protein sequence ID" value="RIX28751.1"/>
    <property type="molecule type" value="Genomic_DNA"/>
</dbReference>
<keyword evidence="4 7" id="KW-0812">Transmembrane</keyword>
<evidence type="ECO:0000256" key="8">
    <source>
        <dbReference type="SAM" id="MobiDB-lite"/>
    </source>
</evidence>
<evidence type="ECO:0000259" key="9">
    <source>
        <dbReference type="PROSITE" id="PS50928"/>
    </source>
</evidence>
<dbReference type="SUPFAM" id="SSF161098">
    <property type="entry name" value="MetI-like"/>
    <property type="match status" value="1"/>
</dbReference>
<dbReference type="PANTHER" id="PTHR43744">
    <property type="entry name" value="ABC TRANSPORTER PERMEASE PROTEIN MG189-RELATED-RELATED"/>
    <property type="match status" value="1"/>
</dbReference>
<feature type="transmembrane region" description="Helical" evidence="7">
    <location>
        <begin position="269"/>
        <end position="290"/>
    </location>
</feature>
<dbReference type="PROSITE" id="PS50928">
    <property type="entry name" value="ABC_TM1"/>
    <property type="match status" value="1"/>
</dbReference>
<protein>
    <submittedName>
        <fullName evidence="10">Carbohydrate ABC transporter permease</fullName>
    </submittedName>
</protein>
<reference evidence="11" key="1">
    <citation type="submission" date="2018-09" db="EMBL/GenBank/DDBJ databases">
        <authorList>
            <person name="Kim I."/>
        </authorList>
    </citation>
    <scope>NUCLEOTIDE SEQUENCE [LARGE SCALE GENOMIC DNA]</scope>
    <source>
        <strain evidence="11">DD4a</strain>
    </source>
</reference>
<feature type="transmembrane region" description="Helical" evidence="7">
    <location>
        <begin position="207"/>
        <end position="229"/>
    </location>
</feature>
<dbReference type="AlphaFoldDB" id="A0A3A1TYS8"/>
<dbReference type="RefSeq" id="WP_119483060.1">
    <property type="nucleotide sequence ID" value="NZ_QXTG01000002.1"/>
</dbReference>
<dbReference type="Proteomes" id="UP000265742">
    <property type="component" value="Unassembled WGS sequence"/>
</dbReference>
<keyword evidence="2 7" id="KW-0813">Transport</keyword>
<evidence type="ECO:0000256" key="2">
    <source>
        <dbReference type="ARBA" id="ARBA00022448"/>
    </source>
</evidence>
<feature type="transmembrane region" description="Helical" evidence="7">
    <location>
        <begin position="35"/>
        <end position="57"/>
    </location>
</feature>
<evidence type="ECO:0000313" key="10">
    <source>
        <dbReference type="EMBL" id="RIX28751.1"/>
    </source>
</evidence>
<keyword evidence="3" id="KW-1003">Cell membrane</keyword>
<accession>A0A3A1TYS8</accession>
<feature type="region of interest" description="Disordered" evidence="8">
    <location>
        <begin position="1"/>
        <end position="23"/>
    </location>
</feature>
<sequence>MTATAGTRTRTPSAGVATTRSGHLRSRRRRNRVTTIVRFVIALVVCVVMAFPFYWMVVVSLSPKDDLFSTVFKLWPSRLTFDNFTALFATYDISTWFGNSLVITAFVTVLGVVVNLLAGYAFAKLRFLGRGAIFFAALATLVLPVQVTMVAQFRLVSDLGFYGTYWAVILPSAATATGVFLARQFILGIPDELLEAAKLDGAGSFRLFRSIVLPLCRPLIAVLVVLIAMATWNDFAWPLIALKQDFLFTLPIGLLFLQGQTTPDFTQIMALSLIAILPMIALFLATQRYFVQGIARSGIR</sequence>
<keyword evidence="5 7" id="KW-1133">Transmembrane helix</keyword>
<comment type="subcellular location">
    <subcellularLocation>
        <location evidence="1 7">Cell membrane</location>
        <topology evidence="1 7">Multi-pass membrane protein</topology>
    </subcellularLocation>
</comment>
<dbReference type="Gene3D" id="1.10.3720.10">
    <property type="entry name" value="MetI-like"/>
    <property type="match status" value="1"/>
</dbReference>
<keyword evidence="11" id="KW-1185">Reference proteome</keyword>
<organism evidence="10 11">
    <name type="scientific">Amnibacterium setariae</name>
    <dbReference type="NCBI Taxonomy" id="2306585"/>
    <lineage>
        <taxon>Bacteria</taxon>
        <taxon>Bacillati</taxon>
        <taxon>Actinomycetota</taxon>
        <taxon>Actinomycetes</taxon>
        <taxon>Micrococcales</taxon>
        <taxon>Microbacteriaceae</taxon>
        <taxon>Amnibacterium</taxon>
    </lineage>
</organism>
<evidence type="ECO:0000256" key="3">
    <source>
        <dbReference type="ARBA" id="ARBA00022475"/>
    </source>
</evidence>
<evidence type="ECO:0000256" key="5">
    <source>
        <dbReference type="ARBA" id="ARBA00022989"/>
    </source>
</evidence>
<dbReference type="Pfam" id="PF00528">
    <property type="entry name" value="BPD_transp_1"/>
    <property type="match status" value="1"/>
</dbReference>
<evidence type="ECO:0000256" key="4">
    <source>
        <dbReference type="ARBA" id="ARBA00022692"/>
    </source>
</evidence>
<comment type="similarity">
    <text evidence="7">Belongs to the binding-protein-dependent transport system permease family.</text>
</comment>
<comment type="caution">
    <text evidence="10">The sequence shown here is derived from an EMBL/GenBank/DDBJ whole genome shotgun (WGS) entry which is preliminary data.</text>
</comment>
<evidence type="ECO:0000256" key="1">
    <source>
        <dbReference type="ARBA" id="ARBA00004651"/>
    </source>
</evidence>
<evidence type="ECO:0000256" key="7">
    <source>
        <dbReference type="RuleBase" id="RU363032"/>
    </source>
</evidence>
<proteinExistence type="inferred from homology"/>
<dbReference type="PANTHER" id="PTHR43744:SF12">
    <property type="entry name" value="ABC TRANSPORTER PERMEASE PROTEIN MG189-RELATED"/>
    <property type="match status" value="1"/>
</dbReference>
<feature type="transmembrane region" description="Helical" evidence="7">
    <location>
        <begin position="165"/>
        <end position="186"/>
    </location>
</feature>
<name>A0A3A1TYS8_9MICO</name>
<keyword evidence="6 7" id="KW-0472">Membrane</keyword>
<dbReference type="InterPro" id="IPR000515">
    <property type="entry name" value="MetI-like"/>
</dbReference>